<dbReference type="Pfam" id="PF08461">
    <property type="entry name" value="WHD_RNase_R"/>
    <property type="match status" value="1"/>
</dbReference>
<evidence type="ECO:0000256" key="3">
    <source>
        <dbReference type="ARBA" id="ARBA00023163"/>
    </source>
</evidence>
<dbReference type="PANTHER" id="PTHR43537">
    <property type="entry name" value="TRANSCRIPTIONAL REGULATOR, GNTR FAMILY"/>
    <property type="match status" value="1"/>
</dbReference>
<keyword evidence="2" id="KW-0238">DNA-binding</keyword>
<dbReference type="Pfam" id="PF07729">
    <property type="entry name" value="FCD"/>
    <property type="match status" value="1"/>
</dbReference>
<evidence type="ECO:0000256" key="2">
    <source>
        <dbReference type="ARBA" id="ARBA00023125"/>
    </source>
</evidence>
<keyword evidence="3" id="KW-0804">Transcription</keyword>
<evidence type="ECO:0000259" key="4">
    <source>
        <dbReference type="SMART" id="SM00895"/>
    </source>
</evidence>
<dbReference type="InterPro" id="IPR011711">
    <property type="entry name" value="GntR_C"/>
</dbReference>
<proteinExistence type="predicted"/>
<keyword evidence="1" id="KW-0805">Transcription regulation</keyword>
<dbReference type="SUPFAM" id="SSF48008">
    <property type="entry name" value="GntR ligand-binding domain-like"/>
    <property type="match status" value="1"/>
</dbReference>
<dbReference type="GO" id="GO:0003677">
    <property type="term" value="F:DNA binding"/>
    <property type="evidence" value="ECO:0007669"/>
    <property type="project" value="UniProtKB-KW"/>
</dbReference>
<gene>
    <name evidence="5" type="ORF">ELQ35_19575</name>
</gene>
<protein>
    <submittedName>
        <fullName evidence="5">FCD domain-containing protein</fullName>
    </submittedName>
</protein>
<dbReference type="InterPro" id="IPR008920">
    <property type="entry name" value="TF_FadR/GntR_C"/>
</dbReference>
<evidence type="ECO:0000313" key="5">
    <source>
        <dbReference type="EMBL" id="RUQ25798.1"/>
    </source>
</evidence>
<dbReference type="SMART" id="SM00895">
    <property type="entry name" value="FCD"/>
    <property type="match status" value="1"/>
</dbReference>
<sequence>MEQNLIVLGVFVLIENPELENINLEEVDLFSSKTDIVNYLLLKYLLKTNEPVGSWVLKVMLELKNVTVSTTTIGRLLKTLDAKGYTELVGSRGRVITAQGANIVHELSERVRREQLQKKIMKAAQPQNLQELIDLMSARKVLECETARLAASRAITTNIKAMEHTVKRHEMCLGNCGDPTFPALDFHGKVAEASNNRFLIASLDILVNEELKLGSKIEEIRKERSAEYALHHRLIAEAIKKGDVDEAENEMRTHMDAIIAALVEQKNIN</sequence>
<dbReference type="EMBL" id="RYZZ01000038">
    <property type="protein sequence ID" value="RUQ25798.1"/>
    <property type="molecule type" value="Genomic_DNA"/>
</dbReference>
<name>A0A3S0VUW8_9BACI</name>
<dbReference type="InterPro" id="IPR013668">
    <property type="entry name" value="RNase_R_HTH_12"/>
</dbReference>
<dbReference type="Gene3D" id="1.20.120.530">
    <property type="entry name" value="GntR ligand-binding domain-like"/>
    <property type="match status" value="1"/>
</dbReference>
<accession>A0A3S0VUW8</accession>
<dbReference type="OrthoDB" id="9799482at2"/>
<evidence type="ECO:0000313" key="6">
    <source>
        <dbReference type="Proteomes" id="UP000267430"/>
    </source>
</evidence>
<reference evidence="5 6" key="1">
    <citation type="submission" date="2018-12" db="EMBL/GenBank/DDBJ databases">
        <title>Bacillus chawlae sp. nov., Bacillus glennii sp. nov., and Bacillus saganii sp. nov. Isolated from the Vehicle Assembly Building at Kennedy Space Center where the Viking Spacecraft were Assembled.</title>
        <authorList>
            <person name="Seuylemezian A."/>
            <person name="Vaishampayan P."/>
        </authorList>
    </citation>
    <scope>NUCLEOTIDE SEQUENCE [LARGE SCALE GENOMIC DNA]</scope>
    <source>
        <strain evidence="5 6">L5</strain>
    </source>
</reference>
<dbReference type="Proteomes" id="UP000267430">
    <property type="component" value="Unassembled WGS sequence"/>
</dbReference>
<keyword evidence="6" id="KW-1185">Reference proteome</keyword>
<dbReference type="AlphaFoldDB" id="A0A3S0VUW8"/>
<organism evidence="5 6">
    <name type="scientific">Peribacillus cavernae</name>
    <dbReference type="NCBI Taxonomy" id="1674310"/>
    <lineage>
        <taxon>Bacteria</taxon>
        <taxon>Bacillati</taxon>
        <taxon>Bacillota</taxon>
        <taxon>Bacilli</taxon>
        <taxon>Bacillales</taxon>
        <taxon>Bacillaceae</taxon>
        <taxon>Peribacillus</taxon>
    </lineage>
</organism>
<dbReference type="PANTHER" id="PTHR43537:SF5">
    <property type="entry name" value="UXU OPERON TRANSCRIPTIONAL REGULATOR"/>
    <property type="match status" value="1"/>
</dbReference>
<comment type="caution">
    <text evidence="5">The sequence shown here is derived from an EMBL/GenBank/DDBJ whole genome shotgun (WGS) entry which is preliminary data.</text>
</comment>
<evidence type="ECO:0000256" key="1">
    <source>
        <dbReference type="ARBA" id="ARBA00023015"/>
    </source>
</evidence>
<feature type="domain" description="GntR C-terminal" evidence="4">
    <location>
        <begin position="134"/>
        <end position="257"/>
    </location>
</feature>